<evidence type="ECO:0000313" key="2">
    <source>
        <dbReference type="Proteomes" id="UP000287171"/>
    </source>
</evidence>
<gene>
    <name evidence="1" type="ORF">KDA_57420</name>
</gene>
<dbReference type="PANTHER" id="PTHR10000">
    <property type="entry name" value="PHOSPHOSERINE PHOSPHATASE"/>
    <property type="match status" value="1"/>
</dbReference>
<dbReference type="Proteomes" id="UP000287171">
    <property type="component" value="Unassembled WGS sequence"/>
</dbReference>
<dbReference type="InterPro" id="IPR023214">
    <property type="entry name" value="HAD_sf"/>
</dbReference>
<organism evidence="1 2">
    <name type="scientific">Dictyobacter alpinus</name>
    <dbReference type="NCBI Taxonomy" id="2014873"/>
    <lineage>
        <taxon>Bacteria</taxon>
        <taxon>Bacillati</taxon>
        <taxon>Chloroflexota</taxon>
        <taxon>Ktedonobacteria</taxon>
        <taxon>Ktedonobacterales</taxon>
        <taxon>Dictyobacteraceae</taxon>
        <taxon>Dictyobacter</taxon>
    </lineage>
</organism>
<dbReference type="AlphaFoldDB" id="A0A402BFS9"/>
<dbReference type="SUPFAM" id="SSF56784">
    <property type="entry name" value="HAD-like"/>
    <property type="match status" value="1"/>
</dbReference>
<keyword evidence="2" id="KW-1185">Reference proteome</keyword>
<dbReference type="OrthoDB" id="9768060at2"/>
<protein>
    <recommendedName>
        <fullName evidence="3">Haloacid dehalogenase</fullName>
    </recommendedName>
</protein>
<dbReference type="GO" id="GO:0016791">
    <property type="term" value="F:phosphatase activity"/>
    <property type="evidence" value="ECO:0007669"/>
    <property type="project" value="TreeGrafter"/>
</dbReference>
<sequence>MRYSGLATDYDGTLAKDGQVGAQTLAALERVKASGRKLILITGRLLEDLTGVFPQVKLFDWVVAENGALLYRPADGMQRLLGEPPSTEFLNALRTRGVPFDYGRVIVSTSHPYEVVAAEVIRALGLERQVILNKGAVMILPKAVDKGVALREVVGELNMLLPQIVGFGDAENDLAFLTLCGCGIAVANALPVVKEAADYITQASRGEGVIEGIEMLLAKD</sequence>
<reference evidence="2" key="1">
    <citation type="submission" date="2018-12" db="EMBL/GenBank/DDBJ databases">
        <title>Tengunoibacter tsumagoiensis gen. nov., sp. nov., Dictyobacter kobayashii sp. nov., D. alpinus sp. nov., and D. joshuensis sp. nov. and description of Dictyobacteraceae fam. nov. within the order Ktedonobacterales isolated from Tengu-no-mugimeshi.</title>
        <authorList>
            <person name="Wang C.M."/>
            <person name="Zheng Y."/>
            <person name="Sakai Y."/>
            <person name="Toyoda A."/>
            <person name="Minakuchi Y."/>
            <person name="Abe K."/>
            <person name="Yokota A."/>
            <person name="Yabe S."/>
        </authorList>
    </citation>
    <scope>NUCLEOTIDE SEQUENCE [LARGE SCALE GENOMIC DNA]</scope>
    <source>
        <strain evidence="2">Uno16</strain>
    </source>
</reference>
<dbReference type="RefSeq" id="WP_126630402.1">
    <property type="nucleotide sequence ID" value="NZ_BIFT01000002.1"/>
</dbReference>
<name>A0A402BFS9_9CHLR</name>
<dbReference type="Pfam" id="PF08282">
    <property type="entry name" value="Hydrolase_3"/>
    <property type="match status" value="2"/>
</dbReference>
<evidence type="ECO:0008006" key="3">
    <source>
        <dbReference type="Google" id="ProtNLM"/>
    </source>
</evidence>
<dbReference type="Gene3D" id="3.40.50.1000">
    <property type="entry name" value="HAD superfamily/HAD-like"/>
    <property type="match status" value="1"/>
</dbReference>
<dbReference type="PANTHER" id="PTHR10000:SF8">
    <property type="entry name" value="HAD SUPERFAMILY HYDROLASE-LIKE, TYPE 3"/>
    <property type="match status" value="1"/>
</dbReference>
<accession>A0A402BFS9</accession>
<dbReference type="InterPro" id="IPR036412">
    <property type="entry name" value="HAD-like_sf"/>
</dbReference>
<dbReference type="GO" id="GO:0000287">
    <property type="term" value="F:magnesium ion binding"/>
    <property type="evidence" value="ECO:0007669"/>
    <property type="project" value="TreeGrafter"/>
</dbReference>
<dbReference type="GO" id="GO:0005829">
    <property type="term" value="C:cytosol"/>
    <property type="evidence" value="ECO:0007669"/>
    <property type="project" value="TreeGrafter"/>
</dbReference>
<evidence type="ECO:0000313" key="1">
    <source>
        <dbReference type="EMBL" id="GCE30258.1"/>
    </source>
</evidence>
<dbReference type="EMBL" id="BIFT01000002">
    <property type="protein sequence ID" value="GCE30258.1"/>
    <property type="molecule type" value="Genomic_DNA"/>
</dbReference>
<dbReference type="Gene3D" id="3.90.1070.10">
    <property type="match status" value="1"/>
</dbReference>
<comment type="caution">
    <text evidence="1">The sequence shown here is derived from an EMBL/GenBank/DDBJ whole genome shotgun (WGS) entry which is preliminary data.</text>
</comment>
<proteinExistence type="predicted"/>